<dbReference type="Proteomes" id="UP001596023">
    <property type="component" value="Unassembled WGS sequence"/>
</dbReference>
<protein>
    <submittedName>
        <fullName evidence="2">PKD-like domain-containing protein</fullName>
    </submittedName>
</protein>
<dbReference type="SUPFAM" id="SSF141072">
    <property type="entry name" value="CalX-like"/>
    <property type="match status" value="1"/>
</dbReference>
<keyword evidence="3" id="KW-1185">Reference proteome</keyword>
<reference evidence="3" key="1">
    <citation type="journal article" date="2019" name="Int. J. Syst. Evol. Microbiol.">
        <title>The Global Catalogue of Microorganisms (GCM) 10K type strain sequencing project: providing services to taxonomists for standard genome sequencing and annotation.</title>
        <authorList>
            <consortium name="The Broad Institute Genomics Platform"/>
            <consortium name="The Broad Institute Genome Sequencing Center for Infectious Disease"/>
            <person name="Wu L."/>
            <person name="Ma J."/>
        </authorList>
    </citation>
    <scope>NUCLEOTIDE SEQUENCE [LARGE SCALE GENOMIC DNA]</scope>
    <source>
        <strain evidence="3">CCUG 66188</strain>
    </source>
</reference>
<dbReference type="InterPro" id="IPR026444">
    <property type="entry name" value="Secre_tail"/>
</dbReference>
<dbReference type="NCBIfam" id="TIGR04183">
    <property type="entry name" value="Por_Secre_tail"/>
    <property type="match status" value="1"/>
</dbReference>
<feature type="domain" description="PKD-like" evidence="1">
    <location>
        <begin position="820"/>
        <end position="904"/>
    </location>
</feature>
<dbReference type="Pfam" id="PF19406">
    <property type="entry name" value="PKD_5"/>
    <property type="match status" value="4"/>
</dbReference>
<organism evidence="2 3">
    <name type="scientific">Dysgonomonas termitidis</name>
    <dbReference type="NCBI Taxonomy" id="1516126"/>
    <lineage>
        <taxon>Bacteria</taxon>
        <taxon>Pseudomonadati</taxon>
        <taxon>Bacteroidota</taxon>
        <taxon>Bacteroidia</taxon>
        <taxon>Bacteroidales</taxon>
        <taxon>Dysgonomonadaceae</taxon>
        <taxon>Dysgonomonas</taxon>
    </lineage>
</organism>
<accession>A0ABV9KUX5</accession>
<proteinExistence type="predicted"/>
<dbReference type="EMBL" id="JBHSGN010000063">
    <property type="protein sequence ID" value="MFC4673766.1"/>
    <property type="molecule type" value="Genomic_DNA"/>
</dbReference>
<evidence type="ECO:0000259" key="1">
    <source>
        <dbReference type="Pfam" id="PF19406"/>
    </source>
</evidence>
<name>A0ABV9KUX5_9BACT</name>
<dbReference type="InterPro" id="IPR038081">
    <property type="entry name" value="CalX-like_sf"/>
</dbReference>
<gene>
    <name evidence="2" type="ORF">ACFO6W_08695</name>
</gene>
<evidence type="ECO:0000313" key="2">
    <source>
        <dbReference type="EMBL" id="MFC4673766.1"/>
    </source>
</evidence>
<sequence length="1915" mass="203371">MYKYQYIKYLILLLIYIGIGGEIQGQIAQTINPTGGASSSFNDGLKIVVNTTGSLAVYRANLAQYCCSHNYPSGSTGGVALTFRSSRVNGSTTEYNSSANQWTACSTTAAVQTGNVWTTSISGYFISRLSQKKFYVTMNFKYTHPDKYFLVDYYVRAPHDLAIPETVHIYLDHDANIKGSDGSRGYMVTNTTGHYVGNYRTASDNSSTCARYSSGVSPSAHGFKTIGGFRSYYSGAYSSRNGLNAQLQLSNTVQTVSCIDDGVAVEFTIGPLSAGQIGAKQVMHAYGDNQTEFNNIAMADPTPPSGLSSPVTVNFSSATFSEDEGNNTHVATTAKIIVGGGRLAQDQVCNFTVSGGTATANTDYSYVKGFIIPAGDYTTAKTLTLNNISIIGNTTCQNNRTFNISIDTEACNDLIQPGTIKNAVFTIIDDDTPTVNQPASQIYCSGASVPANTFVFSGSTLPNTTYSWTSNTNIGFGTSGSGNIPAFTTTSNNTNAPIVATITVTPKQGTCSGTPVTFTITVNPIAKVNTITDQTVCNGTSMSAITFGTPTTPANLVTYSWTNNNTAIGLAASGSGASLPAFTATNSSNAPVTASITVTPKYNNSCTGASMTFSITVNPTAKVNTIANQTVCNGTSMPAITFGTPTTPANLVTYSWTNDQPGIGIAAAGTTSSIPAFTATNNSNSPVTASITVTPKYNNSCTGAPMTFSVTVNPTAKVNTIANQTVCNGTSMPAITFGTPTTPANLVTYSWTNDQPGIGIAAAGTTSSIPAFTAINNSNSPVTASITVTPKYNNSCTGAPMTFSITVNPTAKVNTIANQTVCNGTSMPAITFGTPTTPANLVTYSWTNDQPGIGIAAAGTTSSIPAFTATNNSNSPVTATITVTPEYDNSCTGAPMTFSITVNPIAKVNTITDQTVCNGTSMPAITFGTPTTPANLVTYSWTNNNMAIGLAASGSGASLPAFTATNNSNSPVTASITVTPEYDNSCIGVPMTFNITVNPTAKVNTIANQTVCNGTSMPAIAFGTPTTPANLVTYSWTNDQPGIGIAAAGTTSSIPAFTATNNGTAPVTATITVTPEYDNSCIGTPVTFRITVNPTPMVNTIADRTVCNGNSIPAITFGTPTTPANLVTYSWTNDQPGIGIAAAGTTSSIPAFTATNNGTAPVTATITVTPEYDNSCTGPTMTFRITVNAPVIAGTIKGNPFVCGNQNPLEIKEITAASGGSNSFTYQWKSSIDGVIWTDISGANSTSYTPGHLSVDTHFKRITIDGFCGQQFESNVFTIKVMAQPTALYWKSTAGDSNWNNPDNWVDKEGNQLGMVPLACTDVQITGGSANYPSLDLSSTPVDIYGIPQCRNITFQYGAEVAFQHKLTYEKAFVQYNWGYYSNTSGLADGTQPDQNGSGDPCLVKERDVWYALAAPLKNMASGDFSFGGFPVTWQGGFNIQDPVTGESVGVEAGDFGKAYARNDINLTETNNAVAIKVPSFKNQVGLDNHCHMDALKGILEFPYFENSTQSPYHPAHTYDKFTGESKFFYFDTKTLQLIYSPVGRMKRGAESYRFVYETSSNGVTNINVGGNSVPGYAQQVTKHIASSQRIMIGNPFMSSINSKRFLDANNISTPKILASDGYYVFNSTTQTWEHLPFSATNNIKPQQAFIVTLADGVSNTELLYPFEGAFALTGPTFRGRSLVVPEGNSLYLKTSDSNDKAGDYAILNASQSDENLNNVRKMIYTEGHVVPETFFITPNGKDYNLVQALEDDVHEIGIGVKCSDIQKQLKFTFDNVSEFYSAYGFRPVLVDKFMAIEQDLTDNSTYHFHQRKTTAENRYIDADRFVLRLASSGDIIGDASDDIRIIYQNHVLDVKSSRVIKSVLVYDLYGRLIHSGKQINSTVYTKPLSLAQGLYIVKVQTEDGKTKVEKIMAL</sequence>
<feature type="domain" description="PKD-like" evidence="1">
    <location>
        <begin position="630"/>
        <end position="715"/>
    </location>
</feature>
<feature type="domain" description="PKD-like" evidence="1">
    <location>
        <begin position="725"/>
        <end position="810"/>
    </location>
</feature>
<comment type="caution">
    <text evidence="2">The sequence shown here is derived from an EMBL/GenBank/DDBJ whole genome shotgun (WGS) entry which is preliminary data.</text>
</comment>
<dbReference type="RefSeq" id="WP_379995372.1">
    <property type="nucleotide sequence ID" value="NZ_JBHSGN010000063.1"/>
</dbReference>
<feature type="domain" description="PKD-like" evidence="1">
    <location>
        <begin position="1010"/>
        <end position="1096"/>
    </location>
</feature>
<dbReference type="InterPro" id="IPR045828">
    <property type="entry name" value="PKD_Bacteroidetes"/>
</dbReference>
<evidence type="ECO:0000313" key="3">
    <source>
        <dbReference type="Proteomes" id="UP001596023"/>
    </source>
</evidence>